<comment type="caution">
    <text evidence="4">The sequence shown here is derived from an EMBL/GenBank/DDBJ whole genome shotgun (WGS) entry which is preliminary data.</text>
</comment>
<gene>
    <name evidence="4" type="ORF">KUF71_020004</name>
</gene>
<dbReference type="Gene3D" id="3.40.50.300">
    <property type="entry name" value="P-loop containing nucleotide triphosphate hydrolases"/>
    <property type="match status" value="1"/>
</dbReference>
<keyword evidence="5" id="KW-1185">Reference proteome</keyword>
<dbReference type="PANTHER" id="PTHR47642:SF5">
    <property type="entry name" value="ATP-DEPENDENT DNA HELICASE"/>
    <property type="match status" value="1"/>
</dbReference>
<evidence type="ECO:0000256" key="1">
    <source>
        <dbReference type="RuleBase" id="RU363044"/>
    </source>
</evidence>
<reference evidence="4" key="1">
    <citation type="submission" date="2021-07" db="EMBL/GenBank/DDBJ databases">
        <authorList>
            <person name="Catto M.A."/>
            <person name="Jacobson A."/>
            <person name="Kennedy G."/>
            <person name="Labadie P."/>
            <person name="Hunt B.G."/>
            <person name="Srinivasan R."/>
        </authorList>
    </citation>
    <scope>NUCLEOTIDE SEQUENCE</scope>
    <source>
        <strain evidence="4">PL_HMW_Pooled</strain>
        <tissue evidence="4">Head</tissue>
    </source>
</reference>
<dbReference type="GO" id="GO:0005524">
    <property type="term" value="F:ATP binding"/>
    <property type="evidence" value="ECO:0007669"/>
    <property type="project" value="UniProtKB-KW"/>
</dbReference>
<dbReference type="InterPro" id="IPR025476">
    <property type="entry name" value="Helitron_helicase-like"/>
</dbReference>
<keyword evidence="1" id="KW-0067">ATP-binding</keyword>
<dbReference type="Pfam" id="PF05970">
    <property type="entry name" value="PIF1"/>
    <property type="match status" value="1"/>
</dbReference>
<evidence type="ECO:0000313" key="4">
    <source>
        <dbReference type="EMBL" id="KAK3909995.1"/>
    </source>
</evidence>
<dbReference type="InterPro" id="IPR003593">
    <property type="entry name" value="AAA+_ATPase"/>
</dbReference>
<feature type="coiled-coil region" evidence="2">
    <location>
        <begin position="157"/>
        <end position="194"/>
    </location>
</feature>
<dbReference type="Pfam" id="PF14214">
    <property type="entry name" value="Helitron_like_N"/>
    <property type="match status" value="1"/>
</dbReference>
<dbReference type="GO" id="GO:0006310">
    <property type="term" value="P:DNA recombination"/>
    <property type="evidence" value="ECO:0007669"/>
    <property type="project" value="UniProtKB-KW"/>
</dbReference>
<feature type="domain" description="AAA+ ATPase" evidence="3">
    <location>
        <begin position="1122"/>
        <end position="1314"/>
    </location>
</feature>
<comment type="cofactor">
    <cofactor evidence="1">
        <name>Mg(2+)</name>
        <dbReference type="ChEBI" id="CHEBI:18420"/>
    </cofactor>
</comment>
<keyword evidence="1" id="KW-0378">Hydrolase</keyword>
<keyword evidence="1" id="KW-0227">DNA damage</keyword>
<keyword evidence="1" id="KW-0547">Nucleotide-binding</keyword>
<name>A0AAE1L8A1_9NEOP</name>
<dbReference type="Pfam" id="PF20209">
    <property type="entry name" value="DUF6570"/>
    <property type="match status" value="1"/>
</dbReference>
<comment type="catalytic activity">
    <reaction evidence="1">
        <text>ATP + H2O = ADP + phosphate + H(+)</text>
        <dbReference type="Rhea" id="RHEA:13065"/>
        <dbReference type="ChEBI" id="CHEBI:15377"/>
        <dbReference type="ChEBI" id="CHEBI:15378"/>
        <dbReference type="ChEBI" id="CHEBI:30616"/>
        <dbReference type="ChEBI" id="CHEBI:43474"/>
        <dbReference type="ChEBI" id="CHEBI:456216"/>
        <dbReference type="EC" id="5.6.2.3"/>
    </reaction>
</comment>
<keyword evidence="1" id="KW-0233">DNA recombination</keyword>
<dbReference type="PANTHER" id="PTHR47642">
    <property type="entry name" value="ATP-DEPENDENT DNA HELICASE"/>
    <property type="match status" value="1"/>
</dbReference>
<dbReference type="SMART" id="SM00382">
    <property type="entry name" value="AAA"/>
    <property type="match status" value="1"/>
</dbReference>
<evidence type="ECO:0000259" key="3">
    <source>
        <dbReference type="SMART" id="SM00382"/>
    </source>
</evidence>
<dbReference type="InterPro" id="IPR046700">
    <property type="entry name" value="DUF6570"/>
</dbReference>
<reference evidence="4" key="2">
    <citation type="journal article" date="2023" name="BMC Genomics">
        <title>Pest status, molecular evolution, and epigenetic factors derived from the genome assembly of Frankliniella fusca, a thysanopteran phytovirus vector.</title>
        <authorList>
            <person name="Catto M.A."/>
            <person name="Labadie P.E."/>
            <person name="Jacobson A.L."/>
            <person name="Kennedy G.G."/>
            <person name="Srinivasan R."/>
            <person name="Hunt B.G."/>
        </authorList>
    </citation>
    <scope>NUCLEOTIDE SEQUENCE</scope>
    <source>
        <strain evidence="4">PL_HMW_Pooled</strain>
    </source>
</reference>
<dbReference type="InterPro" id="IPR051055">
    <property type="entry name" value="PIF1_helicase"/>
</dbReference>
<dbReference type="GO" id="GO:0016787">
    <property type="term" value="F:hydrolase activity"/>
    <property type="evidence" value="ECO:0007669"/>
    <property type="project" value="UniProtKB-KW"/>
</dbReference>
<dbReference type="GO" id="GO:0006281">
    <property type="term" value="P:DNA repair"/>
    <property type="evidence" value="ECO:0007669"/>
    <property type="project" value="UniProtKB-KW"/>
</dbReference>
<protein>
    <recommendedName>
        <fullName evidence="1">ATP-dependent DNA helicase</fullName>
        <ecNumber evidence="1">5.6.2.3</ecNumber>
    </recommendedName>
</protein>
<dbReference type="EC" id="5.6.2.3" evidence="1"/>
<dbReference type="GO" id="GO:0000723">
    <property type="term" value="P:telomere maintenance"/>
    <property type="evidence" value="ECO:0007669"/>
    <property type="project" value="InterPro"/>
</dbReference>
<organism evidence="4 5">
    <name type="scientific">Frankliniella fusca</name>
    <dbReference type="NCBI Taxonomy" id="407009"/>
    <lineage>
        <taxon>Eukaryota</taxon>
        <taxon>Metazoa</taxon>
        <taxon>Ecdysozoa</taxon>
        <taxon>Arthropoda</taxon>
        <taxon>Hexapoda</taxon>
        <taxon>Insecta</taxon>
        <taxon>Pterygota</taxon>
        <taxon>Neoptera</taxon>
        <taxon>Paraneoptera</taxon>
        <taxon>Thysanoptera</taxon>
        <taxon>Terebrantia</taxon>
        <taxon>Thripoidea</taxon>
        <taxon>Thripidae</taxon>
        <taxon>Frankliniella</taxon>
    </lineage>
</organism>
<dbReference type="SUPFAM" id="SSF52540">
    <property type="entry name" value="P-loop containing nucleoside triphosphate hydrolases"/>
    <property type="match status" value="2"/>
</dbReference>
<keyword evidence="2" id="KW-0175">Coiled coil</keyword>
<sequence length="1556" mass="181548">MERCPEDSSSDEDLNLLNKKLRDTPEYLSIKDLQEDKPYQIHTFELASTSRGERIRLKLADKSFKDKYAYIHLPARLVPDLGPKIERYNKKCLSKKPGDMVGTLVYLGMSQFWLHFQYRRALSAALYAQCTWAWLGVADKNLSRNEYFKSRRQNFTKRQKKIENEKAKNRMRKMRSLKTDKQKAEDKLNNRKKRYLQRLLKKESLEFTENLDIEQYNFDIYERSITTYNCSNCHTKRLISSLSFTACSFCRKFEKVNNLNPGPIPLELQDLSFVERQLISRIHPVVSLYKIKNCQYGYSGNVINFPQDVQELVDILPINLSDLKSIITIRLDNSNGYSDFQVNRNKVFMALKWLKNNNPLYSNIEISTERLNCLPENGNVYKLMNGYDKILATENKDDTENDYSDSDSYDSDDEFDLELINDLYDEINSEEEFNEITYTDVPNIKTFTQNDQINSNLNGSVYIWPTIGVTPINEFSSPGYISMAFPTLFPYGTGDYSMIDSKHLKLTDYVDYLMFYEDGRFARDERFRYFIMNSLMRWNSLKLGNIFIKKNEIFSNMTVLQLQEYIKQNPSIANKIMFYANKIRTTRPYWNARCNELMDMIIQKGNPTLFFTLSSADFHWPEVYNLLGYKFKNLSHRKKSKIIAENPLYFDTYFVLKARYFVEKCMKDKFNIKDFWYRFEYQHRGSIHLHGVLWLNDGPNTNNVKTEKDKAEIIKYFSNLISCENPNINVKLRDVQNKEHDLALLVNVVQRHTKCSNNYCLRKKGKKSKEKCRFGFPKQLCEKPNLVMNETEIKEINFERNDPLLNKYNPWILQTWRANIDVTPIINSDSIIRYISKYVSKSEVQSKSYLIMLKDVSSDIDDKSKLCNSVIRKMLLKTCSERDYCAQEVIHYLCGYGFYHCCTEFVVINMKNLNWIHASKKYKSRNIFDYYKNRPSYMNSYCLFDFAKNYKILKGVIHRKSNVNVVRIFPRISLKSFDNLTIPEINQLYFCFIPWRNEDVYVLDDNLKISLVKLNFELVKFSLSFHMSKIIENMENYQNISDDEDQFSSSKGSISNTEFEISKHNPNISKSQLNEIHHKIMTINVEKEVIPDDYHELNKYQENVMKFLKDRVMKVKNCIEVKKRVGIIQGAAGTGKSYLLKKIFNYVIKQIGQEAVVILAPTGVAAKNVSGSTIHSFLKFGRKSNSVQPLVGEELLAFQDEGKSLKILLIDEYSMIGCRMMAGIEQRLRELKDSEEFFGGLIVVFFGDINQLIPVGDVPLFQSLGKDNLNNSLVERGKLLVNNFHFSFIISHNHRSTNSYYSSFLKRLSLGNCTKDDYQKVRGRMITMVKREELCQFRNAVKVCSTNAIVQEHNFEQLKGLNKPIAVINALNNCRTSFEASDVLADGLQNVIYLAENSRVMLRRNMNVSRGLVNGAIGTVFKILYDDDKCPPALPEFISVKFDNVNLIDVETDFVPLKAGLTSFYKNSIHCTRQQYYISLCWAITIHRGQGIGLGKMLLEVSDSDFTLGLLSVAFSRVSDLHDLILLRSITHERLNGIKNSKYYNERYKFLEWLKS</sequence>
<dbReference type="InterPro" id="IPR010285">
    <property type="entry name" value="DNA_helicase_pif1-like_DEAD"/>
</dbReference>
<accession>A0AAE1L8A1</accession>
<keyword evidence="1" id="KW-0234">DNA repair</keyword>
<proteinExistence type="inferred from homology"/>
<comment type="similarity">
    <text evidence="1">Belongs to the helicase family.</text>
</comment>
<keyword evidence="1 4" id="KW-0347">Helicase</keyword>
<dbReference type="Proteomes" id="UP001219518">
    <property type="component" value="Unassembled WGS sequence"/>
</dbReference>
<dbReference type="GO" id="GO:0043139">
    <property type="term" value="F:5'-3' DNA helicase activity"/>
    <property type="evidence" value="ECO:0007669"/>
    <property type="project" value="UniProtKB-EC"/>
</dbReference>
<evidence type="ECO:0000313" key="5">
    <source>
        <dbReference type="Proteomes" id="UP001219518"/>
    </source>
</evidence>
<dbReference type="EMBL" id="JAHWGI010000137">
    <property type="protein sequence ID" value="KAK3909995.1"/>
    <property type="molecule type" value="Genomic_DNA"/>
</dbReference>
<evidence type="ECO:0000256" key="2">
    <source>
        <dbReference type="SAM" id="Coils"/>
    </source>
</evidence>
<dbReference type="InterPro" id="IPR027417">
    <property type="entry name" value="P-loop_NTPase"/>
</dbReference>